<reference evidence="3" key="1">
    <citation type="journal article" date="2018" name="DNA Res.">
        <title>Multiple hybrid de novo genome assembly of finger millet, an orphan allotetraploid crop.</title>
        <authorList>
            <person name="Hatakeyama M."/>
            <person name="Aluri S."/>
            <person name="Balachadran M.T."/>
            <person name="Sivarajan S.R."/>
            <person name="Patrignani A."/>
            <person name="Gruter S."/>
            <person name="Poveda L."/>
            <person name="Shimizu-Inatsugi R."/>
            <person name="Baeten J."/>
            <person name="Francoijs K.J."/>
            <person name="Nataraja K.N."/>
            <person name="Reddy Y.A.N."/>
            <person name="Phadnis S."/>
            <person name="Ravikumar R.L."/>
            <person name="Schlapbach R."/>
            <person name="Sreeman S.M."/>
            <person name="Shimizu K.K."/>
        </authorList>
    </citation>
    <scope>NUCLEOTIDE SEQUENCE</scope>
</reference>
<dbReference type="InterPro" id="IPR005162">
    <property type="entry name" value="Retrotrans_gag_dom"/>
</dbReference>
<dbReference type="Proteomes" id="UP001054889">
    <property type="component" value="Unassembled WGS sequence"/>
</dbReference>
<reference evidence="3" key="2">
    <citation type="submission" date="2021-12" db="EMBL/GenBank/DDBJ databases">
        <title>Resequencing data analysis of finger millet.</title>
        <authorList>
            <person name="Hatakeyama M."/>
            <person name="Aluri S."/>
            <person name="Balachadran M.T."/>
            <person name="Sivarajan S.R."/>
            <person name="Poveda L."/>
            <person name="Shimizu-Inatsugi R."/>
            <person name="Schlapbach R."/>
            <person name="Sreeman S.M."/>
            <person name="Shimizu K.K."/>
        </authorList>
    </citation>
    <scope>NUCLEOTIDE SEQUENCE</scope>
</reference>
<organism evidence="3 4">
    <name type="scientific">Eleusine coracana subsp. coracana</name>
    <dbReference type="NCBI Taxonomy" id="191504"/>
    <lineage>
        <taxon>Eukaryota</taxon>
        <taxon>Viridiplantae</taxon>
        <taxon>Streptophyta</taxon>
        <taxon>Embryophyta</taxon>
        <taxon>Tracheophyta</taxon>
        <taxon>Spermatophyta</taxon>
        <taxon>Magnoliopsida</taxon>
        <taxon>Liliopsida</taxon>
        <taxon>Poales</taxon>
        <taxon>Poaceae</taxon>
        <taxon>PACMAD clade</taxon>
        <taxon>Chloridoideae</taxon>
        <taxon>Cynodonteae</taxon>
        <taxon>Eleusininae</taxon>
        <taxon>Eleusine</taxon>
    </lineage>
</organism>
<dbReference type="EMBL" id="BQKI01000076">
    <property type="protein sequence ID" value="GJN23955.1"/>
    <property type="molecule type" value="Genomic_DNA"/>
</dbReference>
<sequence length="330" mass="37106">MIEAQDDLNTFKAAHLPIEGNWDEIFIEYGGQDDVEIALAGIDDVEMMDLEEPEEPMEPEGPKEPEDLVQDMVRTRNQDDPESSQQGAHAEPSLAEVLAAALNRQQNDSEILCWLVDITSHLAGREATITTTISPDRAITQIFWVPIHQPSSVPESRWTSTTGCVRPSLNSVCWNALSTRRCYSPPNNSRALLAPEEVPGIHGSKTRRVRAHFIPAGLMQRKFQEFMDLKQGGRNVLQYSEAFNHLAQYATKYVNTEEKKRYAFLRGMNATLKERLTWQTTGTYNDLVNAAIVQEGAMRQVEEEDRKRKAPASATAAPQAKHRLIYTSPT</sequence>
<comment type="caution">
    <text evidence="3">The sequence shown here is derived from an EMBL/GenBank/DDBJ whole genome shotgun (WGS) entry which is preliminary data.</text>
</comment>
<accession>A0AAV5ENY5</accession>
<feature type="domain" description="Retrotransposon gag" evidence="2">
    <location>
        <begin position="207"/>
        <end position="269"/>
    </location>
</feature>
<feature type="region of interest" description="Disordered" evidence="1">
    <location>
        <begin position="299"/>
        <end position="330"/>
    </location>
</feature>
<keyword evidence="4" id="KW-1185">Reference proteome</keyword>
<dbReference type="Pfam" id="PF03732">
    <property type="entry name" value="Retrotrans_gag"/>
    <property type="match status" value="1"/>
</dbReference>
<name>A0AAV5ENY5_ELECO</name>
<proteinExistence type="predicted"/>
<protein>
    <recommendedName>
        <fullName evidence="2">Retrotransposon gag domain-containing protein</fullName>
    </recommendedName>
</protein>
<evidence type="ECO:0000313" key="3">
    <source>
        <dbReference type="EMBL" id="GJN23955.1"/>
    </source>
</evidence>
<evidence type="ECO:0000256" key="1">
    <source>
        <dbReference type="SAM" id="MobiDB-lite"/>
    </source>
</evidence>
<evidence type="ECO:0000259" key="2">
    <source>
        <dbReference type="Pfam" id="PF03732"/>
    </source>
</evidence>
<evidence type="ECO:0000313" key="4">
    <source>
        <dbReference type="Proteomes" id="UP001054889"/>
    </source>
</evidence>
<dbReference type="AlphaFoldDB" id="A0AAV5ENY5"/>
<gene>
    <name evidence="3" type="primary">gb11656</name>
    <name evidence="3" type="ORF">PR202_gb11656</name>
</gene>